<evidence type="ECO:0000256" key="8">
    <source>
        <dbReference type="ARBA" id="ARBA00023288"/>
    </source>
</evidence>
<evidence type="ECO:0000313" key="12">
    <source>
        <dbReference type="EMBL" id="CAI6333015.1"/>
    </source>
</evidence>
<keyword evidence="6 10" id="KW-0732">Signal</keyword>
<evidence type="ECO:0000256" key="5">
    <source>
        <dbReference type="ARBA" id="ARBA00022622"/>
    </source>
</evidence>
<evidence type="ECO:0000256" key="2">
    <source>
        <dbReference type="ARBA" id="ARBA00004613"/>
    </source>
</evidence>
<dbReference type="Pfam" id="PF05730">
    <property type="entry name" value="CFEM"/>
    <property type="match status" value="1"/>
</dbReference>
<sequence>MRFSIPVVALFAANVLAVDISGAPQCAQTCLLDNQSQSACDPDAADATCFCADTAFYSLVSACVLGSCESGDILATLTWYGETCPSKRKARMLRV</sequence>
<keyword evidence="9" id="KW-0408">Iron</keyword>
<dbReference type="InterPro" id="IPR008427">
    <property type="entry name" value="Extracellular_membr_CFEM_dom"/>
</dbReference>
<keyword evidence="13" id="KW-1185">Reference proteome</keyword>
<keyword evidence="7 9" id="KW-1015">Disulfide bond</keyword>
<dbReference type="OrthoDB" id="3767534at2759"/>
<dbReference type="GO" id="GO:0005576">
    <property type="term" value="C:extracellular region"/>
    <property type="evidence" value="ECO:0007669"/>
    <property type="project" value="UniProtKB-SubCell"/>
</dbReference>
<keyword evidence="8" id="KW-0449">Lipoprotein</keyword>
<comment type="caution">
    <text evidence="12">The sequence shown here is derived from an EMBL/GenBank/DDBJ whole genome shotgun (WGS) entry which is preliminary data.</text>
</comment>
<dbReference type="Proteomes" id="UP001152607">
    <property type="component" value="Unassembled WGS sequence"/>
</dbReference>
<comment type="similarity">
    <text evidence="3">Belongs to the RBT5 family.</text>
</comment>
<keyword evidence="5" id="KW-0325">Glycoprotein</keyword>
<evidence type="ECO:0000256" key="10">
    <source>
        <dbReference type="SAM" id="SignalP"/>
    </source>
</evidence>
<evidence type="ECO:0000259" key="11">
    <source>
        <dbReference type="PROSITE" id="PS52012"/>
    </source>
</evidence>
<organism evidence="12 13">
    <name type="scientific">Periconia digitata</name>
    <dbReference type="NCBI Taxonomy" id="1303443"/>
    <lineage>
        <taxon>Eukaryota</taxon>
        <taxon>Fungi</taxon>
        <taxon>Dikarya</taxon>
        <taxon>Ascomycota</taxon>
        <taxon>Pezizomycotina</taxon>
        <taxon>Dothideomycetes</taxon>
        <taxon>Pleosporomycetidae</taxon>
        <taxon>Pleosporales</taxon>
        <taxon>Massarineae</taxon>
        <taxon>Periconiaceae</taxon>
        <taxon>Periconia</taxon>
    </lineage>
</organism>
<gene>
    <name evidence="12" type="ORF">PDIGIT_LOCUS6049</name>
</gene>
<dbReference type="GO" id="GO:0046872">
    <property type="term" value="F:metal ion binding"/>
    <property type="evidence" value="ECO:0007669"/>
    <property type="project" value="UniProtKB-UniRule"/>
</dbReference>
<feature type="binding site" description="axial binding residue" evidence="9">
    <location>
        <position position="46"/>
    </location>
    <ligand>
        <name>heme</name>
        <dbReference type="ChEBI" id="CHEBI:30413"/>
    </ligand>
    <ligandPart>
        <name>Fe</name>
        <dbReference type="ChEBI" id="CHEBI:18248"/>
    </ligandPart>
</feature>
<protein>
    <recommendedName>
        <fullName evidence="11">CFEM domain-containing protein</fullName>
    </recommendedName>
</protein>
<evidence type="ECO:0000256" key="4">
    <source>
        <dbReference type="ARBA" id="ARBA00022525"/>
    </source>
</evidence>
<keyword evidence="5" id="KW-0336">GPI-anchor</keyword>
<evidence type="ECO:0000256" key="3">
    <source>
        <dbReference type="ARBA" id="ARBA00010031"/>
    </source>
</evidence>
<evidence type="ECO:0000313" key="13">
    <source>
        <dbReference type="Proteomes" id="UP001152607"/>
    </source>
</evidence>
<keyword evidence="4" id="KW-0964">Secreted</keyword>
<comment type="subcellular location">
    <subcellularLocation>
        <location evidence="1">Membrane</location>
        <topology evidence="1">Lipid-anchor</topology>
        <topology evidence="1">GPI-anchor</topology>
    </subcellularLocation>
    <subcellularLocation>
        <location evidence="2">Secreted</location>
    </subcellularLocation>
</comment>
<evidence type="ECO:0000256" key="6">
    <source>
        <dbReference type="ARBA" id="ARBA00022729"/>
    </source>
</evidence>
<feature type="domain" description="CFEM" evidence="11">
    <location>
        <begin position="1"/>
        <end position="95"/>
    </location>
</feature>
<comment type="caution">
    <text evidence="9">Lacks conserved residue(s) required for the propagation of feature annotation.</text>
</comment>
<reference evidence="12" key="1">
    <citation type="submission" date="2023-01" db="EMBL/GenBank/DDBJ databases">
        <authorList>
            <person name="Van Ghelder C."/>
            <person name="Rancurel C."/>
        </authorList>
    </citation>
    <scope>NUCLEOTIDE SEQUENCE</scope>
    <source>
        <strain evidence="12">CNCM I-4278</strain>
    </source>
</reference>
<dbReference type="GO" id="GO:0098552">
    <property type="term" value="C:side of membrane"/>
    <property type="evidence" value="ECO:0007669"/>
    <property type="project" value="UniProtKB-KW"/>
</dbReference>
<evidence type="ECO:0000256" key="7">
    <source>
        <dbReference type="ARBA" id="ARBA00023157"/>
    </source>
</evidence>
<keyword evidence="9" id="KW-0479">Metal-binding</keyword>
<keyword evidence="5" id="KW-0472">Membrane</keyword>
<dbReference type="PROSITE" id="PS52012">
    <property type="entry name" value="CFEM"/>
    <property type="match status" value="1"/>
</dbReference>
<accession>A0A9W4UBS7</accession>
<feature type="disulfide bond" evidence="9">
    <location>
        <begin position="51"/>
        <end position="84"/>
    </location>
</feature>
<keyword evidence="9" id="KW-0349">Heme</keyword>
<feature type="signal peptide" evidence="10">
    <location>
        <begin position="1"/>
        <end position="17"/>
    </location>
</feature>
<evidence type="ECO:0000256" key="9">
    <source>
        <dbReference type="PROSITE-ProRule" id="PRU01356"/>
    </source>
</evidence>
<dbReference type="EMBL" id="CAOQHR010000004">
    <property type="protein sequence ID" value="CAI6333015.1"/>
    <property type="molecule type" value="Genomic_DNA"/>
</dbReference>
<name>A0A9W4UBS7_9PLEO</name>
<dbReference type="AlphaFoldDB" id="A0A9W4UBS7"/>
<evidence type="ECO:0000256" key="1">
    <source>
        <dbReference type="ARBA" id="ARBA00004589"/>
    </source>
</evidence>
<proteinExistence type="inferred from homology"/>
<feature type="chain" id="PRO_5040767937" description="CFEM domain-containing protein" evidence="10">
    <location>
        <begin position="18"/>
        <end position="95"/>
    </location>
</feature>